<reference evidence="2 3" key="1">
    <citation type="submission" date="2024-01" db="EMBL/GenBank/DDBJ databases">
        <title>A telomere-to-telomere, gap-free genome of sweet tea (Lithocarpus litseifolius).</title>
        <authorList>
            <person name="Zhou J."/>
        </authorList>
    </citation>
    <scope>NUCLEOTIDE SEQUENCE [LARGE SCALE GENOMIC DNA]</scope>
    <source>
        <strain evidence="2">Zhou-2022a</strain>
        <tissue evidence="2">Leaf</tissue>
    </source>
</reference>
<keyword evidence="3" id="KW-1185">Reference proteome</keyword>
<dbReference type="Proteomes" id="UP001459277">
    <property type="component" value="Unassembled WGS sequence"/>
</dbReference>
<gene>
    <name evidence="2" type="ORF">SO802_016280</name>
</gene>
<organism evidence="2 3">
    <name type="scientific">Lithocarpus litseifolius</name>
    <dbReference type="NCBI Taxonomy" id="425828"/>
    <lineage>
        <taxon>Eukaryota</taxon>
        <taxon>Viridiplantae</taxon>
        <taxon>Streptophyta</taxon>
        <taxon>Embryophyta</taxon>
        <taxon>Tracheophyta</taxon>
        <taxon>Spermatophyta</taxon>
        <taxon>Magnoliopsida</taxon>
        <taxon>eudicotyledons</taxon>
        <taxon>Gunneridae</taxon>
        <taxon>Pentapetalae</taxon>
        <taxon>rosids</taxon>
        <taxon>fabids</taxon>
        <taxon>Fagales</taxon>
        <taxon>Fagaceae</taxon>
        <taxon>Lithocarpus</taxon>
    </lineage>
</organism>
<protein>
    <recommendedName>
        <fullName evidence="1">Putative plant transposon protein domain-containing protein</fullName>
    </recommendedName>
</protein>
<name>A0AAW2CYK3_9ROSI</name>
<evidence type="ECO:0000259" key="1">
    <source>
        <dbReference type="Pfam" id="PF20167"/>
    </source>
</evidence>
<accession>A0AAW2CYK3</accession>
<sequence length="292" mass="33437">MDVVLYAVKGGSSKGKEPVIDVDNLSPRSKRTRSLTGVYDLDKFRSYATFQDYESYFRDAPLLVERAVEQAFLLNTSIPKWFATKDWNFLLTSFDELYENMVKEFYANANSKGDELKCWIRGRSFTVTPTYLVEILRINRPMFKKPLVYDVLDPEKDLLRETLGEGFKFSSNGKAVSVALLSPELRLLITIMFKNPYPLSSTGYMNLGRALFLHDLVNDEEINICSHVFHILSKTVERTASRNCLPFSCLISKILKLKGVHPLEDERSYPRLNPINIRTLNASISHTQKGTK</sequence>
<dbReference type="Pfam" id="PF20167">
    <property type="entry name" value="Transposase_32"/>
    <property type="match status" value="1"/>
</dbReference>
<comment type="caution">
    <text evidence="2">The sequence shown here is derived from an EMBL/GenBank/DDBJ whole genome shotgun (WGS) entry which is preliminary data.</text>
</comment>
<feature type="domain" description="Putative plant transposon protein" evidence="1">
    <location>
        <begin position="86"/>
        <end position="260"/>
    </location>
</feature>
<dbReference type="EMBL" id="JAZDWU010000005">
    <property type="protein sequence ID" value="KAL0002499.1"/>
    <property type="molecule type" value="Genomic_DNA"/>
</dbReference>
<dbReference type="AlphaFoldDB" id="A0AAW2CYK3"/>
<evidence type="ECO:0000313" key="3">
    <source>
        <dbReference type="Proteomes" id="UP001459277"/>
    </source>
</evidence>
<dbReference type="InterPro" id="IPR046796">
    <property type="entry name" value="Transposase_32_dom"/>
</dbReference>
<proteinExistence type="predicted"/>
<evidence type="ECO:0000313" key="2">
    <source>
        <dbReference type="EMBL" id="KAL0002499.1"/>
    </source>
</evidence>